<sequence length="295" mass="32437">MGQARRRKLEPCICGSGLPAGQCCWTARGFHKKPAVLDLRNTGVTGSRDRCYMSRTGGCGTRVSGEHLISEAVLKVIADKEIEVSGMPWLKGQKKTLGFGALTANCLCSRHNSLLSPIDIAGARFFEAIQKCGTNDCGRGLLFLISGHDVERWILRSLTIFGVSGNFAIDGTVIDRDFVDRLHIIELLESVANWKRPLGLYFTRSVGQQFMRADNLQIAPLLKAGSEELVGIALDIQGLHFALVAADHDLAGTRLTHALYRPAGFVFRIGAAINRVFLSWEDGLRHESVIMEWTQ</sequence>
<keyword evidence="2" id="KW-1185">Reference proteome</keyword>
<protein>
    <submittedName>
        <fullName evidence="1">Uncharacterized protein</fullName>
    </submittedName>
</protein>
<evidence type="ECO:0000313" key="1">
    <source>
        <dbReference type="EMBL" id="VIO73313.1"/>
    </source>
</evidence>
<gene>
    <name evidence="1" type="ORF">CI1B_49180</name>
</gene>
<name>A0A508TE17_9BRAD</name>
<proteinExistence type="predicted"/>
<dbReference type="Proteomes" id="UP000328092">
    <property type="component" value="Unassembled WGS sequence"/>
</dbReference>
<evidence type="ECO:0000313" key="2">
    <source>
        <dbReference type="Proteomes" id="UP000328092"/>
    </source>
</evidence>
<accession>A0A508TE17</accession>
<organism evidence="1 2">
    <name type="scientific">Bradyrhizobium ivorense</name>
    <dbReference type="NCBI Taxonomy" id="2511166"/>
    <lineage>
        <taxon>Bacteria</taxon>
        <taxon>Pseudomonadati</taxon>
        <taxon>Pseudomonadota</taxon>
        <taxon>Alphaproteobacteria</taxon>
        <taxon>Hyphomicrobiales</taxon>
        <taxon>Nitrobacteraceae</taxon>
        <taxon>Bradyrhizobium</taxon>
    </lineage>
</organism>
<dbReference type="EMBL" id="CAADFC020000016">
    <property type="protein sequence ID" value="VIO73313.1"/>
    <property type="molecule type" value="Genomic_DNA"/>
</dbReference>
<dbReference type="AlphaFoldDB" id="A0A508TE17"/>
<comment type="caution">
    <text evidence="1">The sequence shown here is derived from an EMBL/GenBank/DDBJ whole genome shotgun (WGS) entry which is preliminary data.</text>
</comment>
<reference evidence="1" key="1">
    <citation type="submission" date="2019-02" db="EMBL/GenBank/DDBJ databases">
        <authorList>
            <person name="Pothier F.J."/>
        </authorList>
    </citation>
    <scope>NUCLEOTIDE SEQUENCE</scope>
    <source>
        <strain evidence="1">CI-1B</strain>
    </source>
</reference>